<sequence>MEEGFFSDCFHSSETPVRVFPIRERGFFHRAVSHLLERQEFQVERERATEMEGFFSDCFHSRENPVRVIFECFQSTQLNRSLKGPWQHHFFSSAIYKTPPTGDLCFLRLIANLSY</sequence>
<organism evidence="1 2">
    <name type="scientific">Nelumbo nucifera</name>
    <name type="common">Sacred lotus</name>
    <dbReference type="NCBI Taxonomy" id="4432"/>
    <lineage>
        <taxon>Eukaryota</taxon>
        <taxon>Viridiplantae</taxon>
        <taxon>Streptophyta</taxon>
        <taxon>Embryophyta</taxon>
        <taxon>Tracheophyta</taxon>
        <taxon>Spermatophyta</taxon>
        <taxon>Magnoliopsida</taxon>
        <taxon>Proteales</taxon>
        <taxon>Nelumbonaceae</taxon>
        <taxon>Nelumbo</taxon>
    </lineage>
</organism>
<dbReference type="EMBL" id="DUZY01000004">
    <property type="protein sequence ID" value="DAD37551.1"/>
    <property type="molecule type" value="Genomic_DNA"/>
</dbReference>
<keyword evidence="2" id="KW-1185">Reference proteome</keyword>
<gene>
    <name evidence="1" type="ORF">HUJ06_008192</name>
</gene>
<accession>A0A822Z1J7</accession>
<evidence type="ECO:0000313" key="2">
    <source>
        <dbReference type="Proteomes" id="UP000607653"/>
    </source>
</evidence>
<reference evidence="1 2" key="1">
    <citation type="journal article" date="2020" name="Mol. Biol. Evol.">
        <title>Distinct Expression and Methylation Patterns for Genes with Different Fates following a Single Whole-Genome Duplication in Flowering Plants.</title>
        <authorList>
            <person name="Shi T."/>
            <person name="Rahmani R.S."/>
            <person name="Gugger P.F."/>
            <person name="Wang M."/>
            <person name="Li H."/>
            <person name="Zhang Y."/>
            <person name="Li Z."/>
            <person name="Wang Q."/>
            <person name="Van de Peer Y."/>
            <person name="Marchal K."/>
            <person name="Chen J."/>
        </authorList>
    </citation>
    <scope>NUCLEOTIDE SEQUENCE [LARGE SCALE GENOMIC DNA]</scope>
    <source>
        <tissue evidence="1">Leaf</tissue>
    </source>
</reference>
<dbReference type="AlphaFoldDB" id="A0A822Z1J7"/>
<dbReference type="Proteomes" id="UP000607653">
    <property type="component" value="Unassembled WGS sequence"/>
</dbReference>
<proteinExistence type="predicted"/>
<evidence type="ECO:0000313" key="1">
    <source>
        <dbReference type="EMBL" id="DAD37551.1"/>
    </source>
</evidence>
<protein>
    <submittedName>
        <fullName evidence="1">Uncharacterized protein</fullName>
    </submittedName>
</protein>
<comment type="caution">
    <text evidence="1">The sequence shown here is derived from an EMBL/GenBank/DDBJ whole genome shotgun (WGS) entry which is preliminary data.</text>
</comment>
<name>A0A822Z1J7_NELNU</name>